<evidence type="ECO:0008006" key="3">
    <source>
        <dbReference type="Google" id="ProtNLM"/>
    </source>
</evidence>
<dbReference type="Pfam" id="PF22499">
    <property type="entry name" value="DUF6990"/>
    <property type="match status" value="1"/>
</dbReference>
<reference evidence="1 2" key="1">
    <citation type="submission" date="2020-06" db="EMBL/GenBank/DDBJ databases">
        <title>Rheinheimera sp. nov., a marine bacterium isolated from coastal.</title>
        <authorList>
            <person name="Yu Q."/>
            <person name="Qi Y."/>
            <person name="Pu J."/>
        </authorList>
    </citation>
    <scope>NUCLEOTIDE SEQUENCE [LARGE SCALE GENOMIC DNA]</scope>
    <source>
        <strain evidence="1 2">YQF-2</strain>
    </source>
</reference>
<keyword evidence="2" id="KW-1185">Reference proteome</keyword>
<dbReference type="RefSeq" id="WP_173502691.1">
    <property type="nucleotide sequence ID" value="NZ_JABSOD010000030.1"/>
</dbReference>
<organism evidence="1 2">
    <name type="scientific">Rheinheimera lutimaris</name>
    <dbReference type="NCBI Taxonomy" id="2740584"/>
    <lineage>
        <taxon>Bacteria</taxon>
        <taxon>Pseudomonadati</taxon>
        <taxon>Pseudomonadota</taxon>
        <taxon>Gammaproteobacteria</taxon>
        <taxon>Chromatiales</taxon>
        <taxon>Chromatiaceae</taxon>
        <taxon>Rheinheimera</taxon>
    </lineage>
</organism>
<evidence type="ECO:0000313" key="2">
    <source>
        <dbReference type="Proteomes" id="UP000523161"/>
    </source>
</evidence>
<name>A0A7Y5AV52_9GAMM</name>
<dbReference type="Proteomes" id="UP000523161">
    <property type="component" value="Unassembled WGS sequence"/>
</dbReference>
<sequence length="179" mass="20617">MELDKFKEFLESRGWNKSTNQDGESDWCYSNDRLIIQIYDGFYKSKDGELIELSCSLSNPDFLNAAKIISQDNQNGYPIKITHIELPWGNSWVPFAECENRILEWVSNFDLDAELDRFEALPTSALGAGPIKHLSALAIRHRSSQIEEYINSFRDGRRLGFVNYIDIGYLHRAYELAKG</sequence>
<evidence type="ECO:0000313" key="1">
    <source>
        <dbReference type="EMBL" id="NRQ44466.1"/>
    </source>
</evidence>
<dbReference type="EMBL" id="JABSOD010000030">
    <property type="protein sequence ID" value="NRQ44466.1"/>
    <property type="molecule type" value="Genomic_DNA"/>
</dbReference>
<dbReference type="InterPro" id="IPR054259">
    <property type="entry name" value="DUF6990"/>
</dbReference>
<gene>
    <name evidence="1" type="ORF">HRH59_18155</name>
</gene>
<dbReference type="AlphaFoldDB" id="A0A7Y5AV52"/>
<protein>
    <recommendedName>
        <fullName evidence="3">DUF4304 domain-containing protein</fullName>
    </recommendedName>
</protein>
<accession>A0A7Y5AV52</accession>
<proteinExistence type="predicted"/>
<comment type="caution">
    <text evidence="1">The sequence shown here is derived from an EMBL/GenBank/DDBJ whole genome shotgun (WGS) entry which is preliminary data.</text>
</comment>